<accession>A0A7D9K4R8</accession>
<dbReference type="InterPro" id="IPR057560">
    <property type="entry name" value="Znf_SCAND3"/>
</dbReference>
<sequence length="181" mass="20345">MLDDSDEIGITVALCHVCKEEVGVGHSCTKCKRSVHLICGHPVGEEGYGQHVVCFNCKDEGAGDVNKSGLNEVKQGRSLKRQLTLDWGSFTSQKPQGPVAKKQKVDDQPKQRENHVCLQCMERCLQGKQEERSSSICRLDNSSIQRHKDRWHKLPDREKCTFVPASSPSVVSLRDKYCNHK</sequence>
<evidence type="ECO:0000313" key="2">
    <source>
        <dbReference type="EMBL" id="CAB4039844.1"/>
    </source>
</evidence>
<keyword evidence="3" id="KW-1185">Reference proteome</keyword>
<dbReference type="InterPro" id="IPR011011">
    <property type="entry name" value="Znf_FYVE_PHD"/>
</dbReference>
<dbReference type="OrthoDB" id="7394051at2759"/>
<organism evidence="2 3">
    <name type="scientific">Paramuricea clavata</name>
    <name type="common">Red gorgonian</name>
    <name type="synonym">Violescent sea-whip</name>
    <dbReference type="NCBI Taxonomy" id="317549"/>
    <lineage>
        <taxon>Eukaryota</taxon>
        <taxon>Metazoa</taxon>
        <taxon>Cnidaria</taxon>
        <taxon>Anthozoa</taxon>
        <taxon>Octocorallia</taxon>
        <taxon>Malacalcyonacea</taxon>
        <taxon>Plexauridae</taxon>
        <taxon>Paramuricea</taxon>
    </lineage>
</organism>
<evidence type="ECO:0000313" key="3">
    <source>
        <dbReference type="Proteomes" id="UP001152795"/>
    </source>
</evidence>
<dbReference type="EMBL" id="CACRXK020025947">
    <property type="protein sequence ID" value="CAB4039844.1"/>
    <property type="molecule type" value="Genomic_DNA"/>
</dbReference>
<dbReference type="Pfam" id="PF23663">
    <property type="entry name" value="Znf_SCAND3"/>
    <property type="match status" value="1"/>
</dbReference>
<evidence type="ECO:0000259" key="1">
    <source>
        <dbReference type="Pfam" id="PF23663"/>
    </source>
</evidence>
<feature type="domain" description="SCAN" evidence="1">
    <location>
        <begin position="26"/>
        <end position="61"/>
    </location>
</feature>
<reference evidence="2" key="1">
    <citation type="submission" date="2020-04" db="EMBL/GenBank/DDBJ databases">
        <authorList>
            <person name="Alioto T."/>
            <person name="Alioto T."/>
            <person name="Gomez Garrido J."/>
        </authorList>
    </citation>
    <scope>NUCLEOTIDE SEQUENCE</scope>
    <source>
        <strain evidence="2">A484AB</strain>
    </source>
</reference>
<dbReference type="Proteomes" id="UP001152795">
    <property type="component" value="Unassembled WGS sequence"/>
</dbReference>
<proteinExistence type="predicted"/>
<name>A0A7D9K4R8_PARCT</name>
<dbReference type="AlphaFoldDB" id="A0A7D9K4R8"/>
<comment type="caution">
    <text evidence="2">The sequence shown here is derived from an EMBL/GenBank/DDBJ whole genome shotgun (WGS) entry which is preliminary data.</text>
</comment>
<protein>
    <recommendedName>
        <fullName evidence="1">SCAN domain-containing protein</fullName>
    </recommendedName>
</protein>
<gene>
    <name evidence="2" type="ORF">PACLA_8A085026</name>
</gene>
<dbReference type="SUPFAM" id="SSF57903">
    <property type="entry name" value="FYVE/PHD zinc finger"/>
    <property type="match status" value="1"/>
</dbReference>